<dbReference type="GO" id="GO:0016989">
    <property type="term" value="F:sigma factor antagonist activity"/>
    <property type="evidence" value="ECO:0007669"/>
    <property type="project" value="TreeGrafter"/>
</dbReference>
<dbReference type="Gene3D" id="2.60.120.1440">
    <property type="match status" value="1"/>
</dbReference>
<keyword evidence="1" id="KW-1133">Transmembrane helix</keyword>
<evidence type="ECO:0000313" key="5">
    <source>
        <dbReference type="Proteomes" id="UP000295684"/>
    </source>
</evidence>
<dbReference type="EMBL" id="SLWO01000005">
    <property type="protein sequence ID" value="TCO23707.1"/>
    <property type="molecule type" value="Genomic_DNA"/>
</dbReference>
<evidence type="ECO:0000259" key="2">
    <source>
        <dbReference type="Pfam" id="PF04773"/>
    </source>
</evidence>
<dbReference type="InterPro" id="IPR012373">
    <property type="entry name" value="Ferrdict_sens_TM"/>
</dbReference>
<sequence length="399" mass="44827">MLLSIRSMEERVIFLINKFEAGQMVDAEKTELLNFIENHPDTVSGEILNLLSAHDLVHVGDEEMDIDQNRWNLVFNKIVAVDQFKHPKKTSISVYFRWAAAAVLILAFASIFIYKIREKQHVFTADIAPGGNKAILTLANGKKISLSDVADGDLIKEAGLSISKTASGHLVYNVVNGDLSASENETNTITTPNGGEWQIHLPDGSDVWLNAASSLEYPLNIGNATTRNVKLKGEAYFEVAKDSAHPFVVETEKQKLEVLGTHFNINSYTDERATRTTLLEGSVRVSSLTNTSEYEVLKPGEQSVLSAQGIKINTVDTDESVAWKKGYFMFNNEKQESILRKISRWYNIKVEYADEEAKDVMYYGTVSRFDKISQVLHKFEQTGEVRFEMQGNKLIVYKD</sequence>
<keyword evidence="1" id="KW-0472">Membrane</keyword>
<accession>A0A4R2H9G9</accession>
<feature type="domain" description="FecR protein" evidence="2">
    <location>
        <begin position="188"/>
        <end position="284"/>
    </location>
</feature>
<protein>
    <submittedName>
        <fullName evidence="4">FecR family protein</fullName>
    </submittedName>
</protein>
<name>A0A4R2H9G9_9SPHI</name>
<feature type="transmembrane region" description="Helical" evidence="1">
    <location>
        <begin position="94"/>
        <end position="114"/>
    </location>
</feature>
<dbReference type="PANTHER" id="PTHR30273">
    <property type="entry name" value="PERIPLASMIC SIGNAL SENSOR AND SIGMA FACTOR ACTIVATOR FECR-RELATED"/>
    <property type="match status" value="1"/>
</dbReference>
<comment type="caution">
    <text evidence="4">The sequence shown here is derived from an EMBL/GenBank/DDBJ whole genome shotgun (WGS) entry which is preliminary data.</text>
</comment>
<evidence type="ECO:0000313" key="4">
    <source>
        <dbReference type="EMBL" id="TCO23707.1"/>
    </source>
</evidence>
<proteinExistence type="predicted"/>
<keyword evidence="1" id="KW-0812">Transmembrane</keyword>
<dbReference type="FunFam" id="2.60.120.1440:FF:000001">
    <property type="entry name" value="Putative anti-sigma factor"/>
    <property type="match status" value="1"/>
</dbReference>
<dbReference type="Proteomes" id="UP000295684">
    <property type="component" value="Unassembled WGS sequence"/>
</dbReference>
<dbReference type="InterPro" id="IPR006860">
    <property type="entry name" value="FecR"/>
</dbReference>
<evidence type="ECO:0000259" key="3">
    <source>
        <dbReference type="Pfam" id="PF16344"/>
    </source>
</evidence>
<dbReference type="Pfam" id="PF16344">
    <property type="entry name" value="FecR_C"/>
    <property type="match status" value="1"/>
</dbReference>
<evidence type="ECO:0000256" key="1">
    <source>
        <dbReference type="SAM" id="Phobius"/>
    </source>
</evidence>
<dbReference type="Pfam" id="PF04773">
    <property type="entry name" value="FecR"/>
    <property type="match status" value="1"/>
</dbReference>
<dbReference type="InterPro" id="IPR032508">
    <property type="entry name" value="FecR_C"/>
</dbReference>
<reference evidence="4 5" key="1">
    <citation type="submission" date="2019-03" db="EMBL/GenBank/DDBJ databases">
        <title>Genomic Encyclopedia of Type Strains, Phase IV (KMG-IV): sequencing the most valuable type-strain genomes for metagenomic binning, comparative biology and taxonomic classification.</title>
        <authorList>
            <person name="Goeker M."/>
        </authorList>
    </citation>
    <scope>NUCLEOTIDE SEQUENCE [LARGE SCALE GENOMIC DNA]</scope>
    <source>
        <strain evidence="4 5">DSM 103236</strain>
    </source>
</reference>
<dbReference type="Gene3D" id="3.55.50.30">
    <property type="match status" value="1"/>
</dbReference>
<dbReference type="AlphaFoldDB" id="A0A4R2H9G9"/>
<organism evidence="4 5">
    <name type="scientific">Pedobacter psychrotolerans</name>
    <dbReference type="NCBI Taxonomy" id="1843235"/>
    <lineage>
        <taxon>Bacteria</taxon>
        <taxon>Pseudomonadati</taxon>
        <taxon>Bacteroidota</taxon>
        <taxon>Sphingobacteriia</taxon>
        <taxon>Sphingobacteriales</taxon>
        <taxon>Sphingobacteriaceae</taxon>
        <taxon>Pedobacter</taxon>
    </lineage>
</organism>
<feature type="domain" description="Protein FecR C-terminal" evidence="3">
    <location>
        <begin position="327"/>
        <end position="396"/>
    </location>
</feature>
<gene>
    <name evidence="4" type="ORF">EV200_105176</name>
</gene>
<dbReference type="PANTHER" id="PTHR30273:SF2">
    <property type="entry name" value="PROTEIN FECR"/>
    <property type="match status" value="1"/>
</dbReference>